<gene>
    <name evidence="2" type="ORF">SAMN05444370_101263</name>
</gene>
<dbReference type="SUPFAM" id="SSF48295">
    <property type="entry name" value="TrpR-like"/>
    <property type="match status" value="1"/>
</dbReference>
<dbReference type="InterPro" id="IPR036388">
    <property type="entry name" value="WH-like_DNA-bd_sf"/>
</dbReference>
<keyword evidence="3" id="KW-1185">Reference proteome</keyword>
<protein>
    <recommendedName>
        <fullName evidence="4">DUF1153 domain-containing protein</fullName>
    </recommendedName>
</protein>
<accession>A0A1H3VSG9</accession>
<organism evidence="2 3">
    <name type="scientific">Rubrimonas cliftonensis</name>
    <dbReference type="NCBI Taxonomy" id="89524"/>
    <lineage>
        <taxon>Bacteria</taxon>
        <taxon>Pseudomonadati</taxon>
        <taxon>Pseudomonadota</taxon>
        <taxon>Alphaproteobacteria</taxon>
        <taxon>Rhodobacterales</taxon>
        <taxon>Paracoccaceae</taxon>
        <taxon>Rubrimonas</taxon>
    </lineage>
</organism>
<dbReference type="Gene3D" id="1.10.10.10">
    <property type="entry name" value="Winged helix-like DNA-binding domain superfamily/Winged helix DNA-binding domain"/>
    <property type="match status" value="1"/>
</dbReference>
<dbReference type="EMBL" id="FNQM01000001">
    <property type="protein sequence ID" value="SDZ77048.1"/>
    <property type="molecule type" value="Genomic_DNA"/>
</dbReference>
<evidence type="ECO:0000313" key="3">
    <source>
        <dbReference type="Proteomes" id="UP000198703"/>
    </source>
</evidence>
<dbReference type="Proteomes" id="UP000198703">
    <property type="component" value="Unassembled WGS sequence"/>
</dbReference>
<evidence type="ECO:0000256" key="1">
    <source>
        <dbReference type="SAM" id="MobiDB-lite"/>
    </source>
</evidence>
<dbReference type="InterPro" id="IPR009534">
    <property type="entry name" value="DUF1153"/>
</dbReference>
<dbReference type="InterPro" id="IPR010921">
    <property type="entry name" value="Trp_repressor/repl_initiator"/>
</dbReference>
<reference evidence="2 3" key="1">
    <citation type="submission" date="2016-10" db="EMBL/GenBank/DDBJ databases">
        <authorList>
            <person name="de Groot N.N."/>
        </authorList>
    </citation>
    <scope>NUCLEOTIDE SEQUENCE [LARGE SCALE GENOMIC DNA]</scope>
    <source>
        <strain evidence="2 3">DSM 15345</strain>
    </source>
</reference>
<evidence type="ECO:0008006" key="4">
    <source>
        <dbReference type="Google" id="ProtNLM"/>
    </source>
</evidence>
<dbReference type="AlphaFoldDB" id="A0A1H3VSG9"/>
<evidence type="ECO:0000313" key="2">
    <source>
        <dbReference type="EMBL" id="SDZ77048.1"/>
    </source>
</evidence>
<proteinExistence type="predicted"/>
<name>A0A1H3VSG9_9RHOB</name>
<feature type="region of interest" description="Disordered" evidence="1">
    <location>
        <begin position="1"/>
        <end position="26"/>
    </location>
</feature>
<dbReference type="Pfam" id="PF06627">
    <property type="entry name" value="DUF1153"/>
    <property type="match status" value="1"/>
</dbReference>
<dbReference type="GO" id="GO:0043565">
    <property type="term" value="F:sequence-specific DNA binding"/>
    <property type="evidence" value="ECO:0007669"/>
    <property type="project" value="InterPro"/>
</dbReference>
<feature type="compositionally biased region" description="Polar residues" evidence="1">
    <location>
        <begin position="1"/>
        <end position="13"/>
    </location>
</feature>
<sequence>MSMSESVNSANTRSRSRMTLEDLPSPETRRWVASRKAAVVAAVRQGLLSEEAACARYSLTAEELDSWRSALEEHGVGALRTTRLQLYRAT</sequence>
<dbReference type="STRING" id="89524.SAMN05444370_101263"/>